<evidence type="ECO:0000313" key="2">
    <source>
        <dbReference type="Proteomes" id="UP000215914"/>
    </source>
</evidence>
<keyword evidence="2" id="KW-1185">Reference proteome</keyword>
<evidence type="ECO:0000313" key="1">
    <source>
        <dbReference type="EMBL" id="KAF5770312.1"/>
    </source>
</evidence>
<reference evidence="1" key="2">
    <citation type="submission" date="2020-06" db="EMBL/GenBank/DDBJ databases">
        <title>Helianthus annuus Genome sequencing and assembly Release 2.</title>
        <authorList>
            <person name="Gouzy J."/>
            <person name="Langlade N."/>
            <person name="Munos S."/>
        </authorList>
    </citation>
    <scope>NUCLEOTIDE SEQUENCE</scope>
    <source>
        <tissue evidence="1">Leaves</tissue>
    </source>
</reference>
<proteinExistence type="predicted"/>
<accession>A0A9K3EBW0</accession>
<dbReference type="Proteomes" id="UP000215914">
    <property type="component" value="Unassembled WGS sequence"/>
</dbReference>
<dbReference type="EMBL" id="MNCJ02000329">
    <property type="protein sequence ID" value="KAF5770312.1"/>
    <property type="molecule type" value="Genomic_DNA"/>
</dbReference>
<dbReference type="AlphaFoldDB" id="A0A9K3EBW0"/>
<name>A0A9K3EBW0_HELAN</name>
<reference evidence="1" key="1">
    <citation type="journal article" date="2017" name="Nature">
        <title>The sunflower genome provides insights into oil metabolism, flowering and Asterid evolution.</title>
        <authorList>
            <person name="Badouin H."/>
            <person name="Gouzy J."/>
            <person name="Grassa C.J."/>
            <person name="Murat F."/>
            <person name="Staton S.E."/>
            <person name="Cottret L."/>
            <person name="Lelandais-Briere C."/>
            <person name="Owens G.L."/>
            <person name="Carrere S."/>
            <person name="Mayjonade B."/>
            <person name="Legrand L."/>
            <person name="Gill N."/>
            <person name="Kane N.C."/>
            <person name="Bowers J.E."/>
            <person name="Hubner S."/>
            <person name="Bellec A."/>
            <person name="Berard A."/>
            <person name="Berges H."/>
            <person name="Blanchet N."/>
            <person name="Boniface M.C."/>
            <person name="Brunel D."/>
            <person name="Catrice O."/>
            <person name="Chaidir N."/>
            <person name="Claudel C."/>
            <person name="Donnadieu C."/>
            <person name="Faraut T."/>
            <person name="Fievet G."/>
            <person name="Helmstetter N."/>
            <person name="King M."/>
            <person name="Knapp S.J."/>
            <person name="Lai Z."/>
            <person name="Le Paslier M.C."/>
            <person name="Lippi Y."/>
            <person name="Lorenzon L."/>
            <person name="Mandel J.R."/>
            <person name="Marage G."/>
            <person name="Marchand G."/>
            <person name="Marquand E."/>
            <person name="Bret-Mestries E."/>
            <person name="Morien E."/>
            <person name="Nambeesan S."/>
            <person name="Nguyen T."/>
            <person name="Pegot-Espagnet P."/>
            <person name="Pouilly N."/>
            <person name="Raftis F."/>
            <person name="Sallet E."/>
            <person name="Schiex T."/>
            <person name="Thomas J."/>
            <person name="Vandecasteele C."/>
            <person name="Vares D."/>
            <person name="Vear F."/>
            <person name="Vautrin S."/>
            <person name="Crespi M."/>
            <person name="Mangin B."/>
            <person name="Burke J.M."/>
            <person name="Salse J."/>
            <person name="Munos S."/>
            <person name="Vincourt P."/>
            <person name="Rieseberg L.H."/>
            <person name="Langlade N.B."/>
        </authorList>
    </citation>
    <scope>NUCLEOTIDE SEQUENCE</scope>
    <source>
        <tissue evidence="1">Leaves</tissue>
    </source>
</reference>
<dbReference type="Gramene" id="mRNA:HanXRQr2_Chr14g0658031">
    <property type="protein sequence ID" value="mRNA:HanXRQr2_Chr14g0658031"/>
    <property type="gene ID" value="HanXRQr2_Chr14g0658031"/>
</dbReference>
<gene>
    <name evidence="1" type="ORF">HanXRQr2_Chr14g0658031</name>
</gene>
<organism evidence="1 2">
    <name type="scientific">Helianthus annuus</name>
    <name type="common">Common sunflower</name>
    <dbReference type="NCBI Taxonomy" id="4232"/>
    <lineage>
        <taxon>Eukaryota</taxon>
        <taxon>Viridiplantae</taxon>
        <taxon>Streptophyta</taxon>
        <taxon>Embryophyta</taxon>
        <taxon>Tracheophyta</taxon>
        <taxon>Spermatophyta</taxon>
        <taxon>Magnoliopsida</taxon>
        <taxon>eudicotyledons</taxon>
        <taxon>Gunneridae</taxon>
        <taxon>Pentapetalae</taxon>
        <taxon>asterids</taxon>
        <taxon>campanulids</taxon>
        <taxon>Asterales</taxon>
        <taxon>Asteraceae</taxon>
        <taxon>Asteroideae</taxon>
        <taxon>Heliantheae alliance</taxon>
        <taxon>Heliantheae</taxon>
        <taxon>Helianthus</taxon>
    </lineage>
</organism>
<comment type="caution">
    <text evidence="1">The sequence shown here is derived from an EMBL/GenBank/DDBJ whole genome shotgun (WGS) entry which is preliminary data.</text>
</comment>
<sequence>MGSSALHTFAVRVRVNSIVCLFGLRNCVKCVTKTCVSGRIKHASLFAFCWPITIVAGAGGDAGTSGTK</sequence>
<protein>
    <submittedName>
        <fullName evidence="1">Uncharacterized protein</fullName>
    </submittedName>
</protein>